<dbReference type="EMBL" id="BPQB01000015">
    <property type="protein sequence ID" value="GJE90094.1"/>
    <property type="molecule type" value="Genomic_DNA"/>
</dbReference>
<dbReference type="Proteomes" id="UP000703269">
    <property type="component" value="Unassembled WGS sequence"/>
</dbReference>
<comment type="caution">
    <text evidence="1">The sequence shown here is derived from an EMBL/GenBank/DDBJ whole genome shotgun (WGS) entry which is preliminary data.</text>
</comment>
<accession>A0A9P3GA03</accession>
<name>A0A9P3GA03_9APHY</name>
<sequence>MAGGRTTTTVNSAARPGLRCSLRPCVRARPMPRACLSRSWFDRTLRRPTTDACACAWRRRRRCGARGACGASGVCDKLARRARARPARRVGSPSRCCPDRRPCALSFGGAGVVPGQQWAYRSYIKLS</sequence>
<reference evidence="1 2" key="1">
    <citation type="submission" date="2021-08" db="EMBL/GenBank/DDBJ databases">
        <title>Draft Genome Sequence of Phanerochaete sordida strain YK-624.</title>
        <authorList>
            <person name="Mori T."/>
            <person name="Dohra H."/>
            <person name="Suzuki T."/>
            <person name="Kawagishi H."/>
            <person name="Hirai H."/>
        </authorList>
    </citation>
    <scope>NUCLEOTIDE SEQUENCE [LARGE SCALE GENOMIC DNA]</scope>
    <source>
        <strain evidence="1 2">YK-624</strain>
    </source>
</reference>
<evidence type="ECO:0000313" key="1">
    <source>
        <dbReference type="EMBL" id="GJE90094.1"/>
    </source>
</evidence>
<gene>
    <name evidence="1" type="ORF">PsYK624_062170</name>
</gene>
<protein>
    <submittedName>
        <fullName evidence="1">Uncharacterized protein</fullName>
    </submittedName>
</protein>
<dbReference type="AlphaFoldDB" id="A0A9P3GA03"/>
<evidence type="ECO:0000313" key="2">
    <source>
        <dbReference type="Proteomes" id="UP000703269"/>
    </source>
</evidence>
<organism evidence="1 2">
    <name type="scientific">Phanerochaete sordida</name>
    <dbReference type="NCBI Taxonomy" id="48140"/>
    <lineage>
        <taxon>Eukaryota</taxon>
        <taxon>Fungi</taxon>
        <taxon>Dikarya</taxon>
        <taxon>Basidiomycota</taxon>
        <taxon>Agaricomycotina</taxon>
        <taxon>Agaricomycetes</taxon>
        <taxon>Polyporales</taxon>
        <taxon>Phanerochaetaceae</taxon>
        <taxon>Phanerochaete</taxon>
    </lineage>
</organism>
<keyword evidence="2" id="KW-1185">Reference proteome</keyword>
<proteinExistence type="predicted"/>